<dbReference type="InterPro" id="IPR001789">
    <property type="entry name" value="Sig_transdc_resp-reg_receiver"/>
</dbReference>
<dbReference type="Proteomes" id="UP000229641">
    <property type="component" value="Unassembled WGS sequence"/>
</dbReference>
<evidence type="ECO:0000313" key="5">
    <source>
        <dbReference type="Proteomes" id="UP000229641"/>
    </source>
</evidence>
<dbReference type="PANTHER" id="PTHR44591">
    <property type="entry name" value="STRESS RESPONSE REGULATOR PROTEIN 1"/>
    <property type="match status" value="1"/>
</dbReference>
<feature type="domain" description="Response regulatory" evidence="3">
    <location>
        <begin position="3"/>
        <end position="117"/>
    </location>
</feature>
<sequence length="248" mass="27305">MIKILAVDDEPGICNVLKRTFEPTGFTVLTAVNGKDALSLVNKEKPKIVFLDVKMLGMSGFEVLKEIKLIDKNIKVIMITVMDDEATKEEARRLGADDFVIKPFVSSQLEEIVTREIGELTKPKILIVDDEPNIVETFADYLSRNVNCDVELAYSGKDALEKLKSGAFDVALLDIMMPGLSGIDVIKEAQKFSPQTKILAISGYDSLDIADKALKAGAADFLHKPVPPKALTYKIKQILGEMGKYSPK</sequence>
<evidence type="ECO:0000256" key="2">
    <source>
        <dbReference type="PROSITE-ProRule" id="PRU00169"/>
    </source>
</evidence>
<proteinExistence type="predicted"/>
<gene>
    <name evidence="4" type="ORF">COV72_07190</name>
</gene>
<dbReference type="PROSITE" id="PS50110">
    <property type="entry name" value="RESPONSE_REGULATORY"/>
    <property type="match status" value="2"/>
</dbReference>
<dbReference type="EMBL" id="PCWA01000092">
    <property type="protein sequence ID" value="PIQ88705.1"/>
    <property type="molecule type" value="Genomic_DNA"/>
</dbReference>
<feature type="modified residue" description="4-aspartylphosphate" evidence="2">
    <location>
        <position position="52"/>
    </location>
</feature>
<reference evidence="4 5" key="1">
    <citation type="submission" date="2017-09" db="EMBL/GenBank/DDBJ databases">
        <title>Depth-based differentiation of microbial function through sediment-hosted aquifers and enrichment of novel symbionts in the deep terrestrial subsurface.</title>
        <authorList>
            <person name="Probst A.J."/>
            <person name="Ladd B."/>
            <person name="Jarett J.K."/>
            <person name="Geller-Mcgrath D.E."/>
            <person name="Sieber C.M."/>
            <person name="Emerson J.B."/>
            <person name="Anantharaman K."/>
            <person name="Thomas B.C."/>
            <person name="Malmstrom R."/>
            <person name="Stieglmeier M."/>
            <person name="Klingl A."/>
            <person name="Woyke T."/>
            <person name="Ryan C.M."/>
            <person name="Banfield J.F."/>
        </authorList>
    </citation>
    <scope>NUCLEOTIDE SEQUENCE [LARGE SCALE GENOMIC DNA]</scope>
    <source>
        <strain evidence="4">CG11_big_fil_rev_8_21_14_0_20_42_13</strain>
    </source>
</reference>
<feature type="modified residue" description="4-aspartylphosphate" evidence="2">
    <location>
        <position position="174"/>
    </location>
</feature>
<evidence type="ECO:0000259" key="3">
    <source>
        <dbReference type="PROSITE" id="PS50110"/>
    </source>
</evidence>
<accession>A0A2H0LYZ0</accession>
<dbReference type="PANTHER" id="PTHR44591:SF3">
    <property type="entry name" value="RESPONSE REGULATORY DOMAIN-CONTAINING PROTEIN"/>
    <property type="match status" value="1"/>
</dbReference>
<organism evidence="4 5">
    <name type="scientific">Candidatus Ghiorseimicrobium undicola</name>
    <dbReference type="NCBI Taxonomy" id="1974746"/>
    <lineage>
        <taxon>Bacteria</taxon>
        <taxon>Pseudomonadati</taxon>
        <taxon>Candidatus Omnitrophota</taxon>
        <taxon>Candidatus Ghiorseimicrobium</taxon>
    </lineage>
</organism>
<dbReference type="GO" id="GO:0000160">
    <property type="term" value="P:phosphorelay signal transduction system"/>
    <property type="evidence" value="ECO:0007669"/>
    <property type="project" value="InterPro"/>
</dbReference>
<evidence type="ECO:0000256" key="1">
    <source>
        <dbReference type="ARBA" id="ARBA00022553"/>
    </source>
</evidence>
<name>A0A2H0LYZ0_9BACT</name>
<feature type="domain" description="Response regulatory" evidence="3">
    <location>
        <begin position="124"/>
        <end position="239"/>
    </location>
</feature>
<dbReference type="Pfam" id="PF00072">
    <property type="entry name" value="Response_reg"/>
    <property type="match status" value="2"/>
</dbReference>
<dbReference type="SUPFAM" id="SSF52172">
    <property type="entry name" value="CheY-like"/>
    <property type="match status" value="2"/>
</dbReference>
<dbReference type="Gene3D" id="3.40.50.2300">
    <property type="match status" value="2"/>
</dbReference>
<dbReference type="CDD" id="cd00156">
    <property type="entry name" value="REC"/>
    <property type="match status" value="1"/>
</dbReference>
<evidence type="ECO:0000313" key="4">
    <source>
        <dbReference type="EMBL" id="PIQ88705.1"/>
    </source>
</evidence>
<keyword evidence="1 2" id="KW-0597">Phosphoprotein</keyword>
<dbReference type="SMART" id="SM00448">
    <property type="entry name" value="REC"/>
    <property type="match status" value="2"/>
</dbReference>
<dbReference type="AlphaFoldDB" id="A0A2H0LYZ0"/>
<dbReference type="InterPro" id="IPR050595">
    <property type="entry name" value="Bact_response_regulator"/>
</dbReference>
<protein>
    <recommendedName>
        <fullName evidence="3">Response regulatory domain-containing protein</fullName>
    </recommendedName>
</protein>
<dbReference type="InterPro" id="IPR011006">
    <property type="entry name" value="CheY-like_superfamily"/>
</dbReference>
<dbReference type="CDD" id="cd17574">
    <property type="entry name" value="REC_OmpR"/>
    <property type="match status" value="1"/>
</dbReference>
<comment type="caution">
    <text evidence="4">The sequence shown here is derived from an EMBL/GenBank/DDBJ whole genome shotgun (WGS) entry which is preliminary data.</text>
</comment>